<accession>A0A0E9RGB2</accession>
<proteinExistence type="predicted"/>
<dbReference type="EMBL" id="GBXM01081194">
    <property type="protein sequence ID" value="JAH27383.1"/>
    <property type="molecule type" value="Transcribed_RNA"/>
</dbReference>
<sequence>MCTYQNTPRHIKYPDSSDQSAILNPDIRS</sequence>
<organism evidence="2">
    <name type="scientific">Anguilla anguilla</name>
    <name type="common">European freshwater eel</name>
    <name type="synonym">Muraena anguilla</name>
    <dbReference type="NCBI Taxonomy" id="7936"/>
    <lineage>
        <taxon>Eukaryota</taxon>
        <taxon>Metazoa</taxon>
        <taxon>Chordata</taxon>
        <taxon>Craniata</taxon>
        <taxon>Vertebrata</taxon>
        <taxon>Euteleostomi</taxon>
        <taxon>Actinopterygii</taxon>
        <taxon>Neopterygii</taxon>
        <taxon>Teleostei</taxon>
        <taxon>Anguilliformes</taxon>
        <taxon>Anguillidae</taxon>
        <taxon>Anguilla</taxon>
    </lineage>
</organism>
<reference evidence="2" key="2">
    <citation type="journal article" date="2015" name="Fish Shellfish Immunol.">
        <title>Early steps in the European eel (Anguilla anguilla)-Vibrio vulnificus interaction in the gills: Role of the RtxA13 toxin.</title>
        <authorList>
            <person name="Callol A."/>
            <person name="Pajuelo D."/>
            <person name="Ebbesson L."/>
            <person name="Teles M."/>
            <person name="MacKenzie S."/>
            <person name="Amaro C."/>
        </authorList>
    </citation>
    <scope>NUCLEOTIDE SEQUENCE</scope>
</reference>
<dbReference type="AlphaFoldDB" id="A0A0E9RGB2"/>
<feature type="region of interest" description="Disordered" evidence="1">
    <location>
        <begin position="1"/>
        <end position="29"/>
    </location>
</feature>
<protein>
    <submittedName>
        <fullName evidence="2">Uncharacterized protein</fullName>
    </submittedName>
</protein>
<evidence type="ECO:0000313" key="2">
    <source>
        <dbReference type="EMBL" id="JAH27383.1"/>
    </source>
</evidence>
<reference evidence="2" key="1">
    <citation type="submission" date="2014-11" db="EMBL/GenBank/DDBJ databases">
        <authorList>
            <person name="Amaro Gonzalez C."/>
        </authorList>
    </citation>
    <scope>NUCLEOTIDE SEQUENCE</scope>
</reference>
<name>A0A0E9RGB2_ANGAN</name>
<evidence type="ECO:0000256" key="1">
    <source>
        <dbReference type="SAM" id="MobiDB-lite"/>
    </source>
</evidence>